<comment type="similarity">
    <text evidence="4">Belongs to the mandelate racemase/muconate lactonizing enzyme family. MenC type 1 subfamily.</text>
</comment>
<dbReference type="NCBIfam" id="NF002782">
    <property type="entry name" value="PRK02901.1"/>
    <property type="match status" value="1"/>
</dbReference>
<comment type="pathway">
    <text evidence="4">Quinol/quinone metabolism; menaquinone biosynthesis.</text>
</comment>
<dbReference type="InterPro" id="IPR013342">
    <property type="entry name" value="Mandelate_racemase_C"/>
</dbReference>
<feature type="active site" description="Proton donor" evidence="4">
    <location>
        <position position="151"/>
    </location>
</feature>
<evidence type="ECO:0000313" key="7">
    <source>
        <dbReference type="Proteomes" id="UP000186785"/>
    </source>
</evidence>
<evidence type="ECO:0000256" key="2">
    <source>
        <dbReference type="ARBA" id="ARBA00022842"/>
    </source>
</evidence>
<dbReference type="Proteomes" id="UP000186785">
    <property type="component" value="Unassembled WGS sequence"/>
</dbReference>
<dbReference type="GO" id="GO:0043748">
    <property type="term" value="F:O-succinylbenzoate synthase activity"/>
    <property type="evidence" value="ECO:0007669"/>
    <property type="project" value="UniProtKB-EC"/>
</dbReference>
<dbReference type="InterPro" id="IPR029017">
    <property type="entry name" value="Enolase-like_N"/>
</dbReference>
<protein>
    <recommendedName>
        <fullName evidence="4">o-succinylbenzoate synthase</fullName>
        <shortName evidence="4">OSB synthase</shortName>
        <shortName evidence="4">OSBS</shortName>
        <ecNumber evidence="4">4.2.1.113</ecNumber>
    </recommendedName>
    <alternativeName>
        <fullName evidence="4">4-(2'-carboxyphenyl)-4-oxybutyric acid synthase</fullName>
    </alternativeName>
    <alternativeName>
        <fullName evidence="4">o-succinylbenzoic acid synthase</fullName>
    </alternativeName>
</protein>
<dbReference type="EC" id="4.2.1.113" evidence="4"/>
<gene>
    <name evidence="4" type="primary">menC</name>
    <name evidence="6" type="ORF">BSR29_05610</name>
</gene>
<dbReference type="SFLD" id="SFLDS00001">
    <property type="entry name" value="Enolase"/>
    <property type="match status" value="1"/>
</dbReference>
<dbReference type="GO" id="GO:0009234">
    <property type="term" value="P:menaquinone biosynthetic process"/>
    <property type="evidence" value="ECO:0007669"/>
    <property type="project" value="UniProtKB-UniRule"/>
</dbReference>
<feature type="binding site" evidence="4">
    <location>
        <position position="210"/>
    </location>
    <ligand>
        <name>Mg(2+)</name>
        <dbReference type="ChEBI" id="CHEBI:18420"/>
    </ligand>
</feature>
<dbReference type="SFLD" id="SFLDF00009">
    <property type="entry name" value="o-succinylbenzoate_synthase"/>
    <property type="match status" value="1"/>
</dbReference>
<keyword evidence="4" id="KW-0474">Menaquinone biosynthesis</keyword>
<evidence type="ECO:0000313" key="6">
    <source>
        <dbReference type="EMBL" id="OKL47956.1"/>
    </source>
</evidence>
<name>A0A1Q5PLN6_9ACTO</name>
<comment type="function">
    <text evidence="4">Converts 2-succinyl-6-hydroxy-2,4-cyclohexadiene-1-carboxylate (SHCHC) to 2-succinylbenzoate (OSB).</text>
</comment>
<dbReference type="PANTHER" id="PTHR48073:SF2">
    <property type="entry name" value="O-SUCCINYLBENZOATE SYNTHASE"/>
    <property type="match status" value="1"/>
</dbReference>
<dbReference type="HAMAP" id="MF_00470">
    <property type="entry name" value="MenC_1"/>
    <property type="match status" value="1"/>
</dbReference>
<evidence type="ECO:0000259" key="5">
    <source>
        <dbReference type="SMART" id="SM00922"/>
    </source>
</evidence>
<dbReference type="AlphaFoldDB" id="A0A1Q5PLN6"/>
<dbReference type="SUPFAM" id="SSF51604">
    <property type="entry name" value="Enolase C-terminal domain-like"/>
    <property type="match status" value="1"/>
</dbReference>
<dbReference type="CDD" id="cd03320">
    <property type="entry name" value="OSBS"/>
    <property type="match status" value="1"/>
</dbReference>
<feature type="domain" description="Mandelate racemase/muconate lactonizing enzyme C-terminal" evidence="5">
    <location>
        <begin position="132"/>
        <end position="229"/>
    </location>
</feature>
<dbReference type="InterPro" id="IPR036849">
    <property type="entry name" value="Enolase-like_C_sf"/>
</dbReference>
<dbReference type="Gene3D" id="3.20.20.120">
    <property type="entry name" value="Enolase-like C-terminal domain"/>
    <property type="match status" value="1"/>
</dbReference>
<dbReference type="UniPathway" id="UPA01057">
    <property type="reaction ID" value="UER00165"/>
</dbReference>
<comment type="cofactor">
    <cofactor evidence="4">
        <name>a divalent metal cation</name>
        <dbReference type="ChEBI" id="CHEBI:60240"/>
    </cofactor>
</comment>
<evidence type="ECO:0000256" key="1">
    <source>
        <dbReference type="ARBA" id="ARBA00022723"/>
    </source>
</evidence>
<feature type="binding site" evidence="4">
    <location>
        <position position="182"/>
    </location>
    <ligand>
        <name>Mg(2+)</name>
        <dbReference type="ChEBI" id="CHEBI:18420"/>
    </ligand>
</feature>
<organism evidence="6 7">
    <name type="scientific">Boudabousia liubingyangii</name>
    <dbReference type="NCBI Taxonomy" id="1921764"/>
    <lineage>
        <taxon>Bacteria</taxon>
        <taxon>Bacillati</taxon>
        <taxon>Actinomycetota</taxon>
        <taxon>Actinomycetes</taxon>
        <taxon>Actinomycetales</taxon>
        <taxon>Actinomycetaceae</taxon>
        <taxon>Boudabousia</taxon>
    </lineage>
</organism>
<dbReference type="GO" id="GO:0000287">
    <property type="term" value="F:magnesium ion binding"/>
    <property type="evidence" value="ECO:0007669"/>
    <property type="project" value="UniProtKB-UniRule"/>
</dbReference>
<reference evidence="6 7" key="1">
    <citation type="submission" date="2016-11" db="EMBL/GenBank/DDBJ databases">
        <title>Actinomyces gypaetusis sp. nov. isolated from the vulture Gypaetus barbatus in Qinghai Tibet Plateau China.</title>
        <authorList>
            <person name="Meng X."/>
        </authorList>
    </citation>
    <scope>NUCLEOTIDE SEQUENCE [LARGE SCALE GENOMIC DNA]</scope>
    <source>
        <strain evidence="6 7">VUL4_2</strain>
    </source>
</reference>
<dbReference type="PANTHER" id="PTHR48073">
    <property type="entry name" value="O-SUCCINYLBENZOATE SYNTHASE-RELATED"/>
    <property type="match status" value="1"/>
</dbReference>
<sequence>MNDRPIAAHSTSPSESVTRVEIPVPGALANKGITRVLAWQTPMRIKFRRITVREGLCLRGPDGWGECSPFWDYGPEESSTWLRSALELAGVTGWGTVGKTKGSKNGSPFKTGVPAARIDALPLNVTIPVVTPDRAQELIKARPGATCAKVKVADPASTLGQDCERLAAVREALGPGTKIRVDANAAWDLETALKTLPELERAAAGLDYAEQPCAQVADLAVLRRKLDIRIAADESVRRATDPLAVARAEAADVLVLKYQPLGGIRRAAEIIEQAGLPVVISSALDSALGIWAGMRLAASLKQLDGPCGLGTSTLFAGEPAAAPIVVQNCALPVDQSRPTFDGVPVVGLGEGQGPAAGEGLMTNAVLAPALDLRQRWEQRLTQMLTYLAE</sequence>
<accession>A0A1Q5PLN6</accession>
<evidence type="ECO:0000256" key="4">
    <source>
        <dbReference type="HAMAP-Rule" id="MF_00470"/>
    </source>
</evidence>
<dbReference type="STRING" id="1921764.BSR28_05795"/>
<dbReference type="InterPro" id="IPR029065">
    <property type="entry name" value="Enolase_C-like"/>
</dbReference>
<dbReference type="SMART" id="SM00922">
    <property type="entry name" value="MR_MLE"/>
    <property type="match status" value="1"/>
</dbReference>
<keyword evidence="1 4" id="KW-0479">Metal-binding</keyword>
<keyword evidence="2 4" id="KW-0460">Magnesium</keyword>
<proteinExistence type="inferred from homology"/>
<feature type="active site" description="Proton acceptor" evidence="4">
    <location>
        <position position="257"/>
    </location>
</feature>
<dbReference type="Gene3D" id="3.30.390.10">
    <property type="entry name" value="Enolase-like, N-terminal domain"/>
    <property type="match status" value="1"/>
</dbReference>
<evidence type="ECO:0000256" key="3">
    <source>
        <dbReference type="ARBA" id="ARBA00023239"/>
    </source>
</evidence>
<comment type="pathway">
    <text evidence="4">Quinol/quinone metabolism; 1,4-dihydroxy-2-naphthoate biosynthesis; 1,4-dihydroxy-2-naphthoate from chorismate: step 4/7.</text>
</comment>
<dbReference type="SFLD" id="SFLDG00180">
    <property type="entry name" value="muconate_cycloisomerase"/>
    <property type="match status" value="1"/>
</dbReference>
<comment type="caution">
    <text evidence="6">The sequence shown here is derived from an EMBL/GenBank/DDBJ whole genome shotgun (WGS) entry which is preliminary data.</text>
</comment>
<feature type="binding site" evidence="4">
    <location>
        <position position="233"/>
    </location>
    <ligand>
        <name>Mg(2+)</name>
        <dbReference type="ChEBI" id="CHEBI:18420"/>
    </ligand>
</feature>
<comment type="catalytic activity">
    <reaction evidence="4">
        <text>(1R,6R)-6-hydroxy-2-succinyl-cyclohexa-2,4-diene-1-carboxylate = 2-succinylbenzoate + H2O</text>
        <dbReference type="Rhea" id="RHEA:10196"/>
        <dbReference type="ChEBI" id="CHEBI:15377"/>
        <dbReference type="ChEBI" id="CHEBI:18325"/>
        <dbReference type="ChEBI" id="CHEBI:58689"/>
        <dbReference type="EC" id="4.2.1.113"/>
    </reaction>
</comment>
<dbReference type="Pfam" id="PF18374">
    <property type="entry name" value="Enolase_like_N"/>
    <property type="match status" value="1"/>
</dbReference>
<keyword evidence="7" id="KW-1185">Reference proteome</keyword>
<dbReference type="Pfam" id="PF13378">
    <property type="entry name" value="MR_MLE_C"/>
    <property type="match status" value="1"/>
</dbReference>
<dbReference type="UniPathway" id="UPA00079"/>
<dbReference type="EMBL" id="MQSV01000003">
    <property type="protein sequence ID" value="OKL47956.1"/>
    <property type="molecule type" value="Genomic_DNA"/>
</dbReference>
<keyword evidence="3 4" id="KW-0456">Lyase</keyword>
<dbReference type="RefSeq" id="WP_073709316.1">
    <property type="nucleotide sequence ID" value="NZ_MQSV01000003.1"/>
</dbReference>
<dbReference type="InterPro" id="IPR010196">
    <property type="entry name" value="OSB_synthase_MenC1"/>
</dbReference>